<gene>
    <name evidence="8" type="ORF">EV140_0307</name>
</gene>
<dbReference type="GO" id="GO:0003755">
    <property type="term" value="F:peptidyl-prolyl cis-trans isomerase activity"/>
    <property type="evidence" value="ECO:0007669"/>
    <property type="project" value="UniProtKB-KW"/>
</dbReference>
<dbReference type="PANTHER" id="PTHR43811:SF19">
    <property type="entry name" value="39 KDA FK506-BINDING NUCLEAR PROTEIN"/>
    <property type="match status" value="1"/>
</dbReference>
<dbReference type="PANTHER" id="PTHR43811">
    <property type="entry name" value="FKBP-TYPE PEPTIDYL-PROLYL CIS-TRANS ISOMERASE FKPA"/>
    <property type="match status" value="1"/>
</dbReference>
<evidence type="ECO:0000256" key="2">
    <source>
        <dbReference type="ARBA" id="ARBA00006577"/>
    </source>
</evidence>
<dbReference type="Gene3D" id="3.10.50.40">
    <property type="match status" value="1"/>
</dbReference>
<dbReference type="EMBL" id="SGXT01000011">
    <property type="protein sequence ID" value="RZT64071.1"/>
    <property type="molecule type" value="Genomic_DNA"/>
</dbReference>
<dbReference type="InterPro" id="IPR001179">
    <property type="entry name" value="PPIase_FKBP_dom"/>
</dbReference>
<keyword evidence="9" id="KW-1185">Reference proteome</keyword>
<name>A0A4Q7TSS6_9MICO</name>
<comment type="similarity">
    <text evidence="2">Belongs to the FKBP-type PPIase family.</text>
</comment>
<comment type="caution">
    <text evidence="8">The sequence shown here is derived from an EMBL/GenBank/DDBJ whole genome shotgun (WGS) entry which is preliminary data.</text>
</comment>
<feature type="domain" description="PPIase FKBP-type" evidence="7">
    <location>
        <begin position="238"/>
        <end position="332"/>
    </location>
</feature>
<evidence type="ECO:0000256" key="1">
    <source>
        <dbReference type="ARBA" id="ARBA00000971"/>
    </source>
</evidence>
<dbReference type="SUPFAM" id="SSF54534">
    <property type="entry name" value="FKBP-like"/>
    <property type="match status" value="1"/>
</dbReference>
<accession>A0A4Q7TSS6</accession>
<dbReference type="PROSITE" id="PS51257">
    <property type="entry name" value="PROKAR_LIPOPROTEIN"/>
    <property type="match status" value="1"/>
</dbReference>
<evidence type="ECO:0000256" key="6">
    <source>
        <dbReference type="PROSITE-ProRule" id="PRU00277"/>
    </source>
</evidence>
<keyword evidence="5 6" id="KW-0413">Isomerase</keyword>
<evidence type="ECO:0000259" key="7">
    <source>
        <dbReference type="PROSITE" id="PS50059"/>
    </source>
</evidence>
<organism evidence="8 9">
    <name type="scientific">Microcella alkaliphila</name>
    <dbReference type="NCBI Taxonomy" id="279828"/>
    <lineage>
        <taxon>Bacteria</taxon>
        <taxon>Bacillati</taxon>
        <taxon>Actinomycetota</taxon>
        <taxon>Actinomycetes</taxon>
        <taxon>Micrococcales</taxon>
        <taxon>Microbacteriaceae</taxon>
        <taxon>Microcella</taxon>
    </lineage>
</organism>
<dbReference type="PROSITE" id="PS50059">
    <property type="entry name" value="FKBP_PPIASE"/>
    <property type="match status" value="1"/>
</dbReference>
<dbReference type="Pfam" id="PF00254">
    <property type="entry name" value="FKBP_C"/>
    <property type="match status" value="1"/>
</dbReference>
<keyword evidence="4 6" id="KW-0697">Rotamase</keyword>
<evidence type="ECO:0000256" key="3">
    <source>
        <dbReference type="ARBA" id="ARBA00013194"/>
    </source>
</evidence>
<evidence type="ECO:0000256" key="4">
    <source>
        <dbReference type="ARBA" id="ARBA00023110"/>
    </source>
</evidence>
<protein>
    <recommendedName>
        <fullName evidence="3 6">peptidylprolyl isomerase</fullName>
        <ecNumber evidence="3 6">5.2.1.8</ecNumber>
    </recommendedName>
</protein>
<sequence>MKNAHPDERGLVRTVPALIVSTALLATLTACAPLGGSAACEPAIPSGESPTFVRASGPVSSAPDVSFPTPLRTQGAQQAVLVEGEGDTIAEGQVVDFQVSLFSGVDGELITQSAYDDASSPLRRTAGADMDILAEVVQCAQVGSRIAATGTIADVFGVGTLDPALGLDDSDAVVLVLDIEAAYLGRATGTPQLGANGVPAVVTAPDGRPGVTIPNQDAPDELVAHVLTRGGGAEVAADDSVVMHYTGLVWETERVFDSSWERGAPATFPATSFLDDPNGIVPGLAEALVGQTVGSQVVVVIPPSLGYPSGQAPASIPEGSTMVFVVDVLGIEDRG</sequence>
<evidence type="ECO:0000313" key="9">
    <source>
        <dbReference type="Proteomes" id="UP000292408"/>
    </source>
</evidence>
<dbReference type="InterPro" id="IPR046357">
    <property type="entry name" value="PPIase_dom_sf"/>
</dbReference>
<evidence type="ECO:0000313" key="8">
    <source>
        <dbReference type="EMBL" id="RZT64071.1"/>
    </source>
</evidence>
<proteinExistence type="inferred from homology"/>
<evidence type="ECO:0000256" key="5">
    <source>
        <dbReference type="ARBA" id="ARBA00023235"/>
    </source>
</evidence>
<dbReference type="EC" id="5.2.1.8" evidence="3 6"/>
<comment type="catalytic activity">
    <reaction evidence="1 6">
        <text>[protein]-peptidylproline (omega=180) = [protein]-peptidylproline (omega=0)</text>
        <dbReference type="Rhea" id="RHEA:16237"/>
        <dbReference type="Rhea" id="RHEA-COMP:10747"/>
        <dbReference type="Rhea" id="RHEA-COMP:10748"/>
        <dbReference type="ChEBI" id="CHEBI:83833"/>
        <dbReference type="ChEBI" id="CHEBI:83834"/>
        <dbReference type="EC" id="5.2.1.8"/>
    </reaction>
</comment>
<dbReference type="Proteomes" id="UP000292408">
    <property type="component" value="Unassembled WGS sequence"/>
</dbReference>
<dbReference type="AlphaFoldDB" id="A0A4Q7TSS6"/>
<reference evidence="8 9" key="1">
    <citation type="journal article" date="2015" name="Stand. Genomic Sci.">
        <title>Genomic Encyclopedia of Bacterial and Archaeal Type Strains, Phase III: the genomes of soil and plant-associated and newly described type strains.</title>
        <authorList>
            <person name="Whitman W.B."/>
            <person name="Woyke T."/>
            <person name="Klenk H.P."/>
            <person name="Zhou Y."/>
            <person name="Lilburn T.G."/>
            <person name="Beck B.J."/>
            <person name="De Vos P."/>
            <person name="Vandamme P."/>
            <person name="Eisen J.A."/>
            <person name="Garrity G."/>
            <person name="Hugenholtz P."/>
            <person name="Kyrpides N.C."/>
        </authorList>
    </citation>
    <scope>NUCLEOTIDE SEQUENCE [LARGE SCALE GENOMIC DNA]</scope>
    <source>
        <strain evidence="8 9">AC4r</strain>
    </source>
</reference>